<feature type="transmembrane region" description="Helical" evidence="7">
    <location>
        <begin position="396"/>
        <end position="422"/>
    </location>
</feature>
<keyword evidence="5 6" id="KW-0472">Membrane</keyword>
<feature type="transmembrane region" description="Helical" evidence="7">
    <location>
        <begin position="313"/>
        <end position="332"/>
    </location>
</feature>
<feature type="transmembrane region" description="Helical" evidence="7">
    <location>
        <begin position="232"/>
        <end position="250"/>
    </location>
</feature>
<dbReference type="EMBL" id="JAFELM010000028">
    <property type="protein sequence ID" value="MBM6617818.1"/>
    <property type="molecule type" value="Genomic_DNA"/>
</dbReference>
<proteinExistence type="inferred from homology"/>
<dbReference type="PANTHER" id="PTHR22550:SF5">
    <property type="entry name" value="LEUCINE ZIPPER PROTEIN 4"/>
    <property type="match status" value="1"/>
</dbReference>
<evidence type="ECO:0000256" key="2">
    <source>
        <dbReference type="ARBA" id="ARBA00005278"/>
    </source>
</evidence>
<protein>
    <submittedName>
        <fullName evidence="8">Spore germination protein</fullName>
    </submittedName>
</protein>
<evidence type="ECO:0000256" key="3">
    <source>
        <dbReference type="ARBA" id="ARBA00022692"/>
    </source>
</evidence>
<name>A0ABS2DK17_9BACI</name>
<evidence type="ECO:0000256" key="1">
    <source>
        <dbReference type="ARBA" id="ARBA00004141"/>
    </source>
</evidence>
<keyword evidence="4 7" id="KW-1133">Transmembrane helix</keyword>
<dbReference type="InterPro" id="IPR050768">
    <property type="entry name" value="UPF0353/GerABKA_families"/>
</dbReference>
<evidence type="ECO:0000256" key="5">
    <source>
        <dbReference type="ARBA" id="ARBA00023136"/>
    </source>
</evidence>
<feature type="transmembrane region" description="Helical" evidence="7">
    <location>
        <begin position="341"/>
        <end position="359"/>
    </location>
</feature>
<gene>
    <name evidence="8" type="ORF">JR050_09075</name>
</gene>
<feature type="transmembrane region" description="Helical" evidence="7">
    <location>
        <begin position="271"/>
        <end position="293"/>
    </location>
</feature>
<sequence length="443" mass="49397">METLITDIKIALGDNDDFFIKRDYLIEEEVVFLGLNTLLDITKTKTTLQKQTESLILKGKTTQLLFNLIGDVFENDTKRAISSILEGKLIIFIENTKQFIIYEPISKSINRSIEIPTNENVIQGPLNSFTEDIDTNIGLLRKQLISKQLIVHTTSTGMVQKTNVSLLYLNDKVDQKLVDNIKSLIEKNNDLEITDLQGLSKMLEFSSWDTISKFNTTELPFHASQFLKRGRVILFVNQLPFALILPNLIWDMFIVENDRNFPFPIMIAIRFLRIIGILVALIAPGLYVALVAVNPEVLQIELALSVAQSREGVPYPALVEVIIMLIVLELIIEASVRLPKSVGQTITMVGGIILGQAVVEAKLVSNLLIIILAATTIANSTLVGTQSTTSIRLFKYINIILSSLYGVLGLVTGIVLICSYFASLTTFGKSYLYLNIERKDNSG</sequence>
<dbReference type="RefSeq" id="WP_204203184.1">
    <property type="nucleotide sequence ID" value="NZ_JAFELM010000028.1"/>
</dbReference>
<evidence type="ECO:0000256" key="6">
    <source>
        <dbReference type="PIRNR" id="PIRNR005690"/>
    </source>
</evidence>
<comment type="caution">
    <text evidence="8">The sequence shown here is derived from an EMBL/GenBank/DDBJ whole genome shotgun (WGS) entry which is preliminary data.</text>
</comment>
<organism evidence="8 9">
    <name type="scientific">Bacillus suaedaesalsae</name>
    <dbReference type="NCBI Taxonomy" id="2810349"/>
    <lineage>
        <taxon>Bacteria</taxon>
        <taxon>Bacillati</taxon>
        <taxon>Bacillota</taxon>
        <taxon>Bacilli</taxon>
        <taxon>Bacillales</taxon>
        <taxon>Bacillaceae</taxon>
        <taxon>Bacillus</taxon>
    </lineage>
</organism>
<dbReference type="Proteomes" id="UP001518925">
    <property type="component" value="Unassembled WGS sequence"/>
</dbReference>
<dbReference type="PIRSF" id="PIRSF005690">
    <property type="entry name" value="GerBA"/>
    <property type="match status" value="1"/>
</dbReference>
<evidence type="ECO:0000256" key="7">
    <source>
        <dbReference type="SAM" id="Phobius"/>
    </source>
</evidence>
<keyword evidence="3 7" id="KW-0812">Transmembrane</keyword>
<comment type="subcellular location">
    <subcellularLocation>
        <location evidence="6">Cell membrane</location>
    </subcellularLocation>
    <subcellularLocation>
        <location evidence="1">Membrane</location>
        <topology evidence="1">Multi-pass membrane protein</topology>
    </subcellularLocation>
</comment>
<keyword evidence="9" id="KW-1185">Reference proteome</keyword>
<evidence type="ECO:0000313" key="9">
    <source>
        <dbReference type="Proteomes" id="UP001518925"/>
    </source>
</evidence>
<reference evidence="8 9" key="1">
    <citation type="submission" date="2021-02" db="EMBL/GenBank/DDBJ databases">
        <title>Bacillus sp. RD4P76, an endophyte from a halophyte.</title>
        <authorList>
            <person name="Sun J.-Q."/>
        </authorList>
    </citation>
    <scope>NUCLEOTIDE SEQUENCE [LARGE SCALE GENOMIC DNA]</scope>
    <source>
        <strain evidence="8 9">RD4P76</strain>
    </source>
</reference>
<dbReference type="PANTHER" id="PTHR22550">
    <property type="entry name" value="SPORE GERMINATION PROTEIN"/>
    <property type="match status" value="1"/>
</dbReference>
<accession>A0ABS2DK17</accession>
<dbReference type="InterPro" id="IPR004995">
    <property type="entry name" value="Spore_Ger"/>
</dbReference>
<evidence type="ECO:0000256" key="4">
    <source>
        <dbReference type="ARBA" id="ARBA00022989"/>
    </source>
</evidence>
<evidence type="ECO:0000313" key="8">
    <source>
        <dbReference type="EMBL" id="MBM6617818.1"/>
    </source>
</evidence>
<comment type="similarity">
    <text evidence="2 6">Belongs to the GerABKA family.</text>
</comment>
<feature type="transmembrane region" description="Helical" evidence="7">
    <location>
        <begin position="365"/>
        <end position="384"/>
    </location>
</feature>
<dbReference type="Pfam" id="PF03323">
    <property type="entry name" value="GerA"/>
    <property type="match status" value="1"/>
</dbReference>